<protein>
    <recommendedName>
        <fullName evidence="3">PAS domain-containing protein</fullName>
    </recommendedName>
</protein>
<sequence>MVKDSDAKNHVELMRHALDHRRGCAEKEPEGLIVCDVHGSIVFANTKAEEIVGLVRIGALPDDYSCMHGIFSEEGRPYPSSDVPLARAALLGESVRDVRLVVRRFDGPSHLLSVDAGPVYDASGVAVGAATTFRVVKDIGPESGAR</sequence>
<name>A0A0G9HCB9_9GAMM</name>
<evidence type="ECO:0008006" key="3">
    <source>
        <dbReference type="Google" id="ProtNLM"/>
    </source>
</evidence>
<dbReference type="STRING" id="1440763.BJI69_13595"/>
<proteinExistence type="predicted"/>
<dbReference type="Gene3D" id="3.30.450.20">
    <property type="entry name" value="PAS domain"/>
    <property type="match status" value="1"/>
</dbReference>
<gene>
    <name evidence="1" type="ORF">BJI69_13595</name>
</gene>
<dbReference type="Proteomes" id="UP000182987">
    <property type="component" value="Chromosome"/>
</dbReference>
<dbReference type="PATRIC" id="fig|1440763.5.peg.1394"/>
<evidence type="ECO:0000313" key="2">
    <source>
        <dbReference type="Proteomes" id="UP000182987"/>
    </source>
</evidence>
<dbReference type="RefSeq" id="WP_046967211.1">
    <property type="nucleotide sequence ID" value="NZ_CP017480.1"/>
</dbReference>
<dbReference type="AlphaFoldDB" id="A0A0G9HCB9"/>
<dbReference type="InterPro" id="IPR035965">
    <property type="entry name" value="PAS-like_dom_sf"/>
</dbReference>
<evidence type="ECO:0000313" key="1">
    <source>
        <dbReference type="EMBL" id="APG04823.1"/>
    </source>
</evidence>
<reference evidence="2" key="1">
    <citation type="submission" date="2016-09" db="EMBL/GenBank/DDBJ databases">
        <authorList>
            <person name="Lysoe E."/>
        </authorList>
    </citation>
    <scope>NUCLEOTIDE SEQUENCE [LARGE SCALE GENOMIC DNA]</scope>
    <source>
        <strain evidence="2">LJ96T</strain>
    </source>
</reference>
<dbReference type="EMBL" id="CP017480">
    <property type="protein sequence ID" value="APG04823.1"/>
    <property type="molecule type" value="Genomic_DNA"/>
</dbReference>
<dbReference type="KEGG" id="lrz:BJI69_13595"/>
<dbReference type="OrthoDB" id="9816309at2"/>
<organism evidence="1 2">
    <name type="scientific">Luteibacter rhizovicinus DSM 16549</name>
    <dbReference type="NCBI Taxonomy" id="1440763"/>
    <lineage>
        <taxon>Bacteria</taxon>
        <taxon>Pseudomonadati</taxon>
        <taxon>Pseudomonadota</taxon>
        <taxon>Gammaproteobacteria</taxon>
        <taxon>Lysobacterales</taxon>
        <taxon>Rhodanobacteraceae</taxon>
        <taxon>Luteibacter</taxon>
    </lineage>
</organism>
<dbReference type="SUPFAM" id="SSF55785">
    <property type="entry name" value="PYP-like sensor domain (PAS domain)"/>
    <property type="match status" value="1"/>
</dbReference>
<keyword evidence="2" id="KW-1185">Reference proteome</keyword>
<accession>A0A0G9HCB9</accession>